<feature type="domain" description="LysM" evidence="2">
    <location>
        <begin position="86"/>
        <end position="129"/>
    </location>
</feature>
<comment type="caution">
    <text evidence="3">The sequence shown here is derived from an EMBL/GenBank/DDBJ whole genome shotgun (WGS) entry which is preliminary data.</text>
</comment>
<evidence type="ECO:0000313" key="4">
    <source>
        <dbReference type="Proteomes" id="UP001317191"/>
    </source>
</evidence>
<protein>
    <submittedName>
        <fullName evidence="3">LysM peptidoglycan-binding domain-containing protein</fullName>
    </submittedName>
</protein>
<sequence length="647" mass="72755">MKKIVWLIALVIQFSFAQNVIKHKVAKGETITQIANKYNVKPNEIYKLNPDAQKGIAENTVLVISLATKNNTETKKKEEATSVILKKHEVQPKETLYSLSKFYGVSVEEIEKANPETKNGLSIGQELTIPVKKGWAKPQVSKKQEPVYHIVQTKETKYGIAKQYGITVEELEKKNPEIVNGLPIGYKLLIKGERPKEVVASTDTSKAVQPKAETPVVPQQGIVVKELYKTTEYTVKPQETVYGISRELGISVDELLALNPEAKEGLQEGMVLKIPVKAKSAVKKEWVDLTKTFKNNGKKKVALLLPFNITKLDQDTVNSTKSRLRKDKFLNMTLDFYAGALAAIDSAKVLGMNLEVTILDSDETKSTSNVASLVYQNRLKEMDAIIGPFYQNNVEKLAQLVETVPVISPLSKDYDKKFPNLIQATTMPDDIKQAMFDFMRQKAGNVIAVVDPKKASVKQYIESNHKEVKLVGFTPKGTLDVAQMKSLLVKDKINYVVMETEKTNLILSTTGALVNWLKEFQINLVVLGENEALDFEEIPMNRLTKLKLHYPSVSRPNRTTEGEIFESDFKKKNRVLPNPFATRGFDVTFDVLLRLNQERAIMETFSEMASEQVESEFNYVANPEGGFQNKGVHILYYDTDLTIKQAD</sequence>
<proteinExistence type="predicted"/>
<dbReference type="PANTHER" id="PTHR33734">
    <property type="entry name" value="LYSM DOMAIN-CONTAINING GPI-ANCHORED PROTEIN 2"/>
    <property type="match status" value="1"/>
</dbReference>
<dbReference type="Proteomes" id="UP001317191">
    <property type="component" value="Unassembled WGS sequence"/>
</dbReference>
<dbReference type="InterPro" id="IPR028082">
    <property type="entry name" value="Peripla_BP_I"/>
</dbReference>
<dbReference type="Pfam" id="PF01476">
    <property type="entry name" value="LysM"/>
    <property type="match status" value="4"/>
</dbReference>
<feature type="domain" description="LysM" evidence="2">
    <location>
        <begin position="147"/>
        <end position="190"/>
    </location>
</feature>
<dbReference type="InterPro" id="IPR018392">
    <property type="entry name" value="LysM"/>
</dbReference>
<feature type="chain" id="PRO_5045641505" evidence="1">
    <location>
        <begin position="18"/>
        <end position="647"/>
    </location>
</feature>
<reference evidence="3 4" key="1">
    <citation type="submission" date="2022-05" db="EMBL/GenBank/DDBJ databases">
        <title>Flavobacterium sp., isolated from activated sludge.</title>
        <authorList>
            <person name="Ran Q."/>
        </authorList>
    </citation>
    <scope>NUCLEOTIDE SEQUENCE [LARGE SCALE GENOMIC DNA]</scope>
    <source>
        <strain evidence="3 4">HXWNR70</strain>
    </source>
</reference>
<organism evidence="3 4">
    <name type="scientific">Flavobacterium luminosum</name>
    <dbReference type="NCBI Taxonomy" id="2949086"/>
    <lineage>
        <taxon>Bacteria</taxon>
        <taxon>Pseudomonadati</taxon>
        <taxon>Bacteroidota</taxon>
        <taxon>Flavobacteriia</taxon>
        <taxon>Flavobacteriales</taxon>
        <taxon>Flavobacteriaceae</taxon>
        <taxon>Flavobacterium</taxon>
    </lineage>
</organism>
<dbReference type="RefSeq" id="WP_250592347.1">
    <property type="nucleotide sequence ID" value="NZ_JAMLJM010000003.1"/>
</dbReference>
<keyword evidence="4" id="KW-1185">Reference proteome</keyword>
<feature type="signal peptide" evidence="1">
    <location>
        <begin position="1"/>
        <end position="17"/>
    </location>
</feature>
<dbReference type="SMART" id="SM00257">
    <property type="entry name" value="LysM"/>
    <property type="match status" value="4"/>
</dbReference>
<evidence type="ECO:0000259" key="2">
    <source>
        <dbReference type="PROSITE" id="PS51782"/>
    </source>
</evidence>
<feature type="domain" description="LysM" evidence="2">
    <location>
        <begin position="21"/>
        <end position="64"/>
    </location>
</feature>
<feature type="domain" description="LysM" evidence="2">
    <location>
        <begin position="231"/>
        <end position="274"/>
    </location>
</feature>
<dbReference type="Gene3D" id="3.40.50.2300">
    <property type="match status" value="1"/>
</dbReference>
<dbReference type="PANTHER" id="PTHR33734:SF22">
    <property type="entry name" value="MEMBRANE-BOUND LYTIC MUREIN TRANSGLYCOSYLASE D"/>
    <property type="match status" value="1"/>
</dbReference>
<accession>A0ABT0TN75</accession>
<evidence type="ECO:0000313" key="3">
    <source>
        <dbReference type="EMBL" id="MCL9808947.1"/>
    </source>
</evidence>
<name>A0ABT0TN75_9FLAO</name>
<keyword evidence="1" id="KW-0732">Signal</keyword>
<dbReference type="CDD" id="cd00118">
    <property type="entry name" value="LysM"/>
    <property type="match status" value="4"/>
</dbReference>
<dbReference type="Gene3D" id="3.10.350.10">
    <property type="entry name" value="LysM domain"/>
    <property type="match status" value="4"/>
</dbReference>
<gene>
    <name evidence="3" type="ORF">NAT50_06190</name>
</gene>
<evidence type="ECO:0000256" key="1">
    <source>
        <dbReference type="SAM" id="SignalP"/>
    </source>
</evidence>
<dbReference type="EMBL" id="JAMLJM010000003">
    <property type="protein sequence ID" value="MCL9808947.1"/>
    <property type="molecule type" value="Genomic_DNA"/>
</dbReference>
<dbReference type="SUPFAM" id="SSF53822">
    <property type="entry name" value="Periplasmic binding protein-like I"/>
    <property type="match status" value="1"/>
</dbReference>
<dbReference type="SUPFAM" id="SSF54106">
    <property type="entry name" value="LysM domain"/>
    <property type="match status" value="4"/>
</dbReference>
<dbReference type="InterPro" id="IPR036779">
    <property type="entry name" value="LysM_dom_sf"/>
</dbReference>
<dbReference type="PROSITE" id="PS51782">
    <property type="entry name" value="LYSM"/>
    <property type="match status" value="4"/>
</dbReference>